<sequence length="326" mass="35935">MKLALFSSQRYEQHAFSEHCPDNVEVHFFDAQLNELTASLARGCDSVCVFVNDVVNKQVLDKLNELGIKLVLLRCAGFNNVDLDHAARLGIEVARVPAYSPEAVAEHCLALILTLSRKTHKAYNRVREDNFDLNGLLGFNLHGKTVGLIGCGKIGLALCRILNGFGAKVLVVDPAKPEGDFTLVDKATLLAQSDIISLHCPLTEQTHHIINSDALSHMKRGAMLINTGRGALLDTKACINALKSGQLGYLGLDVYEQESELFFKDRSEEILQDDVFARLLTFQNVLITGHQGFFTKEALQQIVQTTFDNLLQYAKGEALTNRVCAP</sequence>
<feature type="domain" description="D-isomer specific 2-hydroxyacid dehydrogenase NAD-binding" evidence="6">
    <location>
        <begin position="109"/>
        <end position="292"/>
    </location>
</feature>
<dbReference type="EMBL" id="JXXZ01000007">
    <property type="protein sequence ID" value="KJY99704.1"/>
    <property type="molecule type" value="Genomic_DNA"/>
</dbReference>
<dbReference type="Gene3D" id="3.40.50.720">
    <property type="entry name" value="NAD(P)-binding Rossmann-like Domain"/>
    <property type="match status" value="2"/>
</dbReference>
<dbReference type="CDD" id="cd12183">
    <property type="entry name" value="LDH_like_2"/>
    <property type="match status" value="1"/>
</dbReference>
<dbReference type="SUPFAM" id="SSF51735">
    <property type="entry name" value="NAD(P)-binding Rossmann-fold domains"/>
    <property type="match status" value="1"/>
</dbReference>
<evidence type="ECO:0000313" key="8">
    <source>
        <dbReference type="Proteomes" id="UP000033664"/>
    </source>
</evidence>
<comment type="caution">
    <text evidence="7">The sequence shown here is derived from an EMBL/GenBank/DDBJ whole genome shotgun (WGS) entry which is preliminary data.</text>
</comment>
<name>A0A0F4PX70_9GAMM</name>
<reference evidence="7 8" key="1">
    <citation type="journal article" date="2015" name="BMC Genomics">
        <title>Genome mining reveals unlocked bioactive potential of marine Gram-negative bacteria.</title>
        <authorList>
            <person name="Machado H."/>
            <person name="Sonnenschein E.C."/>
            <person name="Melchiorsen J."/>
            <person name="Gram L."/>
        </authorList>
    </citation>
    <scope>NUCLEOTIDE SEQUENCE [LARGE SCALE GENOMIC DNA]</scope>
    <source>
        <strain evidence="7 8">S3137</strain>
    </source>
</reference>
<dbReference type="OrthoDB" id="9805416at2"/>
<dbReference type="InterPro" id="IPR036291">
    <property type="entry name" value="NAD(P)-bd_dom_sf"/>
</dbReference>
<feature type="domain" description="D-isomer specific 2-hydroxyacid dehydrogenase catalytic" evidence="5">
    <location>
        <begin position="5"/>
        <end position="323"/>
    </location>
</feature>
<dbReference type="PANTHER" id="PTHR43026">
    <property type="entry name" value="2-HYDROXYACID DEHYDROGENASE HOMOLOG 1-RELATED"/>
    <property type="match status" value="1"/>
</dbReference>
<dbReference type="eggNOG" id="COG1052">
    <property type="taxonomic scope" value="Bacteria"/>
</dbReference>
<dbReference type="SUPFAM" id="SSF52283">
    <property type="entry name" value="Formate/glycerate dehydrogenase catalytic domain-like"/>
    <property type="match status" value="1"/>
</dbReference>
<evidence type="ECO:0000256" key="3">
    <source>
        <dbReference type="ARBA" id="ARBA00023027"/>
    </source>
</evidence>
<dbReference type="Pfam" id="PF02826">
    <property type="entry name" value="2-Hacid_dh_C"/>
    <property type="match status" value="1"/>
</dbReference>
<proteinExistence type="inferred from homology"/>
<evidence type="ECO:0000256" key="2">
    <source>
        <dbReference type="ARBA" id="ARBA00023002"/>
    </source>
</evidence>
<keyword evidence="8" id="KW-1185">Reference proteome</keyword>
<dbReference type="GO" id="GO:0051287">
    <property type="term" value="F:NAD binding"/>
    <property type="evidence" value="ECO:0007669"/>
    <property type="project" value="InterPro"/>
</dbReference>
<dbReference type="RefSeq" id="WP_045978362.1">
    <property type="nucleotide sequence ID" value="NZ_JXXY01000002.1"/>
</dbReference>
<dbReference type="GO" id="GO:0008720">
    <property type="term" value="F:D-lactate dehydrogenase (NAD+) activity"/>
    <property type="evidence" value="ECO:0007669"/>
    <property type="project" value="TreeGrafter"/>
</dbReference>
<evidence type="ECO:0000259" key="5">
    <source>
        <dbReference type="Pfam" id="PF00389"/>
    </source>
</evidence>
<dbReference type="PROSITE" id="PS00670">
    <property type="entry name" value="D_2_HYDROXYACID_DH_2"/>
    <property type="match status" value="1"/>
</dbReference>
<dbReference type="PROSITE" id="PS00671">
    <property type="entry name" value="D_2_HYDROXYACID_DH_3"/>
    <property type="match status" value="1"/>
</dbReference>
<evidence type="ECO:0000313" key="7">
    <source>
        <dbReference type="EMBL" id="KJY99704.1"/>
    </source>
</evidence>
<dbReference type="Pfam" id="PF00389">
    <property type="entry name" value="2-Hacid_dh"/>
    <property type="match status" value="1"/>
</dbReference>
<keyword evidence="2 4" id="KW-0560">Oxidoreductase</keyword>
<dbReference type="Proteomes" id="UP000033664">
    <property type="component" value="Unassembled WGS sequence"/>
</dbReference>
<dbReference type="PATRIC" id="fig|151081.8.peg.463"/>
<evidence type="ECO:0000259" key="6">
    <source>
        <dbReference type="Pfam" id="PF02826"/>
    </source>
</evidence>
<organism evidence="7 8">
    <name type="scientific">Pseudoalteromonas ruthenica</name>
    <dbReference type="NCBI Taxonomy" id="151081"/>
    <lineage>
        <taxon>Bacteria</taxon>
        <taxon>Pseudomonadati</taxon>
        <taxon>Pseudomonadota</taxon>
        <taxon>Gammaproteobacteria</taxon>
        <taxon>Alteromonadales</taxon>
        <taxon>Pseudoalteromonadaceae</taxon>
        <taxon>Pseudoalteromonas</taxon>
    </lineage>
</organism>
<dbReference type="GeneID" id="58228552"/>
<keyword evidence="3" id="KW-0520">NAD</keyword>
<dbReference type="InterPro" id="IPR006139">
    <property type="entry name" value="D-isomer_2_OHA_DH_cat_dom"/>
</dbReference>
<evidence type="ECO:0000256" key="1">
    <source>
        <dbReference type="ARBA" id="ARBA00005854"/>
    </source>
</evidence>
<dbReference type="PANTHER" id="PTHR43026:SF1">
    <property type="entry name" value="2-HYDROXYACID DEHYDROGENASE HOMOLOG 1-RELATED"/>
    <property type="match status" value="1"/>
</dbReference>
<dbReference type="InterPro" id="IPR058205">
    <property type="entry name" value="D-LDH-like"/>
</dbReference>
<dbReference type="AlphaFoldDB" id="A0A0F4PX70"/>
<dbReference type="InterPro" id="IPR029753">
    <property type="entry name" value="D-isomer_DH_CS"/>
</dbReference>
<protein>
    <submittedName>
        <fullName evidence="7">2-hydroxyacid dehydrogenase</fullName>
    </submittedName>
</protein>
<dbReference type="InterPro" id="IPR006140">
    <property type="entry name" value="D-isomer_DH_NAD-bd"/>
</dbReference>
<comment type="similarity">
    <text evidence="1 4">Belongs to the D-isomer specific 2-hydroxyacid dehydrogenase family.</text>
</comment>
<evidence type="ECO:0000256" key="4">
    <source>
        <dbReference type="RuleBase" id="RU003719"/>
    </source>
</evidence>
<accession>A0A0F4PX70</accession>
<gene>
    <name evidence="7" type="ORF">TW72_08620</name>
</gene>